<evidence type="ECO:0000313" key="13">
    <source>
        <dbReference type="Proteomes" id="UP000001593"/>
    </source>
</evidence>
<dbReference type="Proteomes" id="UP000001593">
    <property type="component" value="Unassembled WGS sequence"/>
</dbReference>
<dbReference type="InterPro" id="IPR000276">
    <property type="entry name" value="GPCR_Rhodpsn"/>
</dbReference>
<dbReference type="GO" id="GO:0005886">
    <property type="term" value="C:plasma membrane"/>
    <property type="evidence" value="ECO:0000318"/>
    <property type="project" value="GO_Central"/>
</dbReference>
<evidence type="ECO:0000256" key="8">
    <source>
        <dbReference type="ARBA" id="ARBA00023224"/>
    </source>
</evidence>
<dbReference type="GO" id="GO:0004930">
    <property type="term" value="F:G protein-coupled receptor activity"/>
    <property type="evidence" value="ECO:0000318"/>
    <property type="project" value="GO_Central"/>
</dbReference>
<dbReference type="AlphaFoldDB" id="A7SEQ4"/>
<evidence type="ECO:0000256" key="4">
    <source>
        <dbReference type="ARBA" id="ARBA00022989"/>
    </source>
</evidence>
<feature type="transmembrane region" description="Helical" evidence="10">
    <location>
        <begin position="6"/>
        <end position="25"/>
    </location>
</feature>
<feature type="non-terminal residue" evidence="12">
    <location>
        <position position="1"/>
    </location>
</feature>
<comment type="similarity">
    <text evidence="9">Belongs to the G-protein coupled receptor 1 family.</text>
</comment>
<sequence>VSLACLFAIFGFIAVFGNCVILLAIAKIPRLRSPSNWLLASLAAADLTVGIIINPIWIARCLVEQKPHSHPFKITIDYLWLQTSAVTTFTLCLVTVDRFIAVTYVFRYGSVVTLPRCQFAAGIVWLLSLLFASARLV</sequence>
<feature type="transmembrane region" description="Helical" evidence="10">
    <location>
        <begin position="118"/>
        <end position="136"/>
    </location>
</feature>
<name>A7SEQ4_NEMVE</name>
<dbReference type="SUPFAM" id="SSF81321">
    <property type="entry name" value="Family A G protein-coupled receptor-like"/>
    <property type="match status" value="1"/>
</dbReference>
<dbReference type="InterPro" id="IPR017452">
    <property type="entry name" value="GPCR_Rhodpsn_7TM"/>
</dbReference>
<proteinExistence type="inferred from homology"/>
<evidence type="ECO:0000256" key="6">
    <source>
        <dbReference type="ARBA" id="ARBA00023136"/>
    </source>
</evidence>
<evidence type="ECO:0000256" key="3">
    <source>
        <dbReference type="ARBA" id="ARBA00022692"/>
    </source>
</evidence>
<accession>A7SEQ4</accession>
<organism evidence="12 13">
    <name type="scientific">Nematostella vectensis</name>
    <name type="common">Starlet sea anemone</name>
    <dbReference type="NCBI Taxonomy" id="45351"/>
    <lineage>
        <taxon>Eukaryota</taxon>
        <taxon>Metazoa</taxon>
        <taxon>Cnidaria</taxon>
        <taxon>Anthozoa</taxon>
        <taxon>Hexacorallia</taxon>
        <taxon>Actiniaria</taxon>
        <taxon>Edwardsiidae</taxon>
        <taxon>Nematostella</taxon>
    </lineage>
</organism>
<evidence type="ECO:0000313" key="12">
    <source>
        <dbReference type="EMBL" id="EDO37853.1"/>
    </source>
</evidence>
<dbReference type="Pfam" id="PF00001">
    <property type="entry name" value="7tm_1"/>
    <property type="match status" value="1"/>
</dbReference>
<dbReference type="PROSITE" id="PS00237">
    <property type="entry name" value="G_PROTEIN_RECEP_F1_1"/>
    <property type="match status" value="1"/>
</dbReference>
<keyword evidence="6 10" id="KW-0472">Membrane</keyword>
<dbReference type="HOGENOM" id="CLU_009579_29_8_1"/>
<keyword evidence="3 9" id="KW-0812">Transmembrane</keyword>
<dbReference type="Gene3D" id="1.20.1070.10">
    <property type="entry name" value="Rhodopsin 7-helix transmembrane proteins"/>
    <property type="match status" value="1"/>
</dbReference>
<feature type="non-terminal residue" evidence="12">
    <location>
        <position position="137"/>
    </location>
</feature>
<reference evidence="12 13" key="1">
    <citation type="journal article" date="2007" name="Science">
        <title>Sea anemone genome reveals ancestral eumetazoan gene repertoire and genomic organization.</title>
        <authorList>
            <person name="Putnam N.H."/>
            <person name="Srivastava M."/>
            <person name="Hellsten U."/>
            <person name="Dirks B."/>
            <person name="Chapman J."/>
            <person name="Salamov A."/>
            <person name="Terry A."/>
            <person name="Shapiro H."/>
            <person name="Lindquist E."/>
            <person name="Kapitonov V.V."/>
            <person name="Jurka J."/>
            <person name="Genikhovich G."/>
            <person name="Grigoriev I.V."/>
            <person name="Lucas S.M."/>
            <person name="Steele R.E."/>
            <person name="Finnerty J.R."/>
            <person name="Technau U."/>
            <person name="Martindale M.Q."/>
            <person name="Rokhsar D.S."/>
        </authorList>
    </citation>
    <scope>NUCLEOTIDE SEQUENCE [LARGE SCALE GENOMIC DNA]</scope>
    <source>
        <strain evidence="13">CH2 X CH6</strain>
    </source>
</reference>
<dbReference type="PRINTS" id="PR00237">
    <property type="entry name" value="GPCRRHODOPSN"/>
</dbReference>
<dbReference type="PANTHER" id="PTHR24249">
    <property type="entry name" value="HISTAMINE RECEPTOR-RELATED G-PROTEIN COUPLED RECEPTOR"/>
    <property type="match status" value="1"/>
</dbReference>
<evidence type="ECO:0000259" key="11">
    <source>
        <dbReference type="PROSITE" id="PS50262"/>
    </source>
</evidence>
<protein>
    <recommendedName>
        <fullName evidence="11">G-protein coupled receptors family 1 profile domain-containing protein</fullName>
    </recommendedName>
</protein>
<dbReference type="PhylomeDB" id="A7SEQ4"/>
<gene>
    <name evidence="12" type="ORF">NEMVEDRAFT_v1g25511</name>
</gene>
<evidence type="ECO:0000256" key="1">
    <source>
        <dbReference type="ARBA" id="ARBA00004651"/>
    </source>
</evidence>
<evidence type="ECO:0000256" key="7">
    <source>
        <dbReference type="ARBA" id="ARBA00023170"/>
    </source>
</evidence>
<dbReference type="InParanoid" id="A7SEQ4"/>
<evidence type="ECO:0000256" key="9">
    <source>
        <dbReference type="RuleBase" id="RU000688"/>
    </source>
</evidence>
<dbReference type="PANTHER" id="PTHR24249:SF372">
    <property type="entry name" value="G-PROTEIN COUPLED RECEPTORS FAMILY 1 PROFILE DOMAIN-CONTAINING PROTEIN"/>
    <property type="match status" value="1"/>
</dbReference>
<dbReference type="EMBL" id="DS469638">
    <property type="protein sequence ID" value="EDO37853.1"/>
    <property type="molecule type" value="Genomic_DNA"/>
</dbReference>
<feature type="transmembrane region" description="Helical" evidence="10">
    <location>
        <begin position="37"/>
        <end position="59"/>
    </location>
</feature>
<dbReference type="CDD" id="cd00637">
    <property type="entry name" value="7tm_classA_rhodopsin-like"/>
    <property type="match status" value="1"/>
</dbReference>
<keyword evidence="2" id="KW-1003">Cell membrane</keyword>
<dbReference type="GO" id="GO:0007186">
    <property type="term" value="P:G protein-coupled receptor signaling pathway"/>
    <property type="evidence" value="ECO:0000318"/>
    <property type="project" value="GO_Central"/>
</dbReference>
<comment type="subcellular location">
    <subcellularLocation>
        <location evidence="1">Cell membrane</location>
        <topology evidence="1">Multi-pass membrane protein</topology>
    </subcellularLocation>
</comment>
<dbReference type="eggNOG" id="KOG3656">
    <property type="taxonomic scope" value="Eukaryota"/>
</dbReference>
<feature type="transmembrane region" description="Helical" evidence="10">
    <location>
        <begin position="79"/>
        <end position="106"/>
    </location>
</feature>
<dbReference type="InterPro" id="IPR050569">
    <property type="entry name" value="TAAR"/>
</dbReference>
<dbReference type="OMA" id="ITIDYLW"/>
<evidence type="ECO:0000256" key="2">
    <source>
        <dbReference type="ARBA" id="ARBA00022475"/>
    </source>
</evidence>
<keyword evidence="7 9" id="KW-0675">Receptor</keyword>
<evidence type="ECO:0000256" key="5">
    <source>
        <dbReference type="ARBA" id="ARBA00023040"/>
    </source>
</evidence>
<keyword evidence="5 9" id="KW-0297">G-protein coupled receptor</keyword>
<dbReference type="STRING" id="45351.A7SEQ4"/>
<dbReference type="PROSITE" id="PS50262">
    <property type="entry name" value="G_PROTEIN_RECEP_F1_2"/>
    <property type="match status" value="1"/>
</dbReference>
<keyword evidence="13" id="KW-1185">Reference proteome</keyword>
<keyword evidence="4 10" id="KW-1133">Transmembrane helix</keyword>
<feature type="domain" description="G-protein coupled receptors family 1 profile" evidence="11">
    <location>
        <begin position="17"/>
        <end position="137"/>
    </location>
</feature>
<evidence type="ECO:0000256" key="10">
    <source>
        <dbReference type="SAM" id="Phobius"/>
    </source>
</evidence>
<keyword evidence="8 9" id="KW-0807">Transducer</keyword>